<organism evidence="2">
    <name type="scientific">freshwater metagenome</name>
    <dbReference type="NCBI Taxonomy" id="449393"/>
    <lineage>
        <taxon>unclassified sequences</taxon>
        <taxon>metagenomes</taxon>
        <taxon>ecological metagenomes</taxon>
    </lineage>
</organism>
<protein>
    <submittedName>
        <fullName evidence="2">Unannotated protein</fullName>
    </submittedName>
</protein>
<dbReference type="Gene3D" id="3.40.430.10">
    <property type="entry name" value="Dihydrofolate Reductase, subunit A"/>
    <property type="match status" value="1"/>
</dbReference>
<dbReference type="InterPro" id="IPR024072">
    <property type="entry name" value="DHFR-like_dom_sf"/>
</dbReference>
<accession>A0A6J7VS14</accession>
<feature type="domain" description="Bacterial bifunctional deaminase-reductase C-terminal" evidence="1">
    <location>
        <begin position="9"/>
        <end position="126"/>
    </location>
</feature>
<gene>
    <name evidence="2" type="ORF">UFOPK4410_00208</name>
</gene>
<dbReference type="Pfam" id="PF01872">
    <property type="entry name" value="RibD_C"/>
    <property type="match status" value="1"/>
</dbReference>
<dbReference type="AlphaFoldDB" id="A0A6J7VS14"/>
<dbReference type="GO" id="GO:0009231">
    <property type="term" value="P:riboflavin biosynthetic process"/>
    <property type="evidence" value="ECO:0007669"/>
    <property type="project" value="InterPro"/>
</dbReference>
<sequence>MSTSASLVVGADGSTTKFGSSSGVSSPADRSAFLKRRRSFDAILIGGNTARTEPYSSSPVPLIVISRRMINPLPENPQVRLWNTTPAQALGLARIEFGKRILVEAGVGMLKELLDDKLIDEFFLTVTREQGGENYINWSKILKSFAHCEKSEMDGTLFFHAYN</sequence>
<dbReference type="EMBL" id="CAFBRV010000009">
    <property type="protein sequence ID" value="CAB5105516.1"/>
    <property type="molecule type" value="Genomic_DNA"/>
</dbReference>
<dbReference type="InterPro" id="IPR002734">
    <property type="entry name" value="RibDG_C"/>
</dbReference>
<dbReference type="SUPFAM" id="SSF53597">
    <property type="entry name" value="Dihydrofolate reductase-like"/>
    <property type="match status" value="1"/>
</dbReference>
<dbReference type="GO" id="GO:0008703">
    <property type="term" value="F:5-amino-6-(5-phosphoribosylamino)uracil reductase activity"/>
    <property type="evidence" value="ECO:0007669"/>
    <property type="project" value="InterPro"/>
</dbReference>
<reference evidence="2" key="1">
    <citation type="submission" date="2020-05" db="EMBL/GenBank/DDBJ databases">
        <authorList>
            <person name="Chiriac C."/>
            <person name="Salcher M."/>
            <person name="Ghai R."/>
            <person name="Kavagutti S V."/>
        </authorList>
    </citation>
    <scope>NUCLEOTIDE SEQUENCE</scope>
</reference>
<proteinExistence type="predicted"/>
<name>A0A6J7VS14_9ZZZZ</name>
<evidence type="ECO:0000259" key="1">
    <source>
        <dbReference type="Pfam" id="PF01872"/>
    </source>
</evidence>
<evidence type="ECO:0000313" key="2">
    <source>
        <dbReference type="EMBL" id="CAB5105516.1"/>
    </source>
</evidence>